<dbReference type="EMBL" id="JARBDR010000246">
    <property type="protein sequence ID" value="KAJ8317242.1"/>
    <property type="molecule type" value="Genomic_DNA"/>
</dbReference>
<dbReference type="PANTHER" id="PTHR11106:SF111">
    <property type="entry name" value="MACRO DOMAIN-CONTAINING PROTEIN"/>
    <property type="match status" value="1"/>
</dbReference>
<dbReference type="SMART" id="SM00506">
    <property type="entry name" value="A1pp"/>
    <property type="match status" value="2"/>
</dbReference>
<evidence type="ECO:0000313" key="3">
    <source>
        <dbReference type="Proteomes" id="UP001217089"/>
    </source>
</evidence>
<protein>
    <recommendedName>
        <fullName evidence="1">Macro domain-containing protein</fullName>
    </recommendedName>
</protein>
<dbReference type="InterPro" id="IPR002589">
    <property type="entry name" value="Macro_dom"/>
</dbReference>
<organism evidence="2 3">
    <name type="scientific">Tegillarca granosa</name>
    <name type="common">Malaysian cockle</name>
    <name type="synonym">Anadara granosa</name>
    <dbReference type="NCBI Taxonomy" id="220873"/>
    <lineage>
        <taxon>Eukaryota</taxon>
        <taxon>Metazoa</taxon>
        <taxon>Spiralia</taxon>
        <taxon>Lophotrochozoa</taxon>
        <taxon>Mollusca</taxon>
        <taxon>Bivalvia</taxon>
        <taxon>Autobranchia</taxon>
        <taxon>Pteriomorphia</taxon>
        <taxon>Arcoida</taxon>
        <taxon>Arcoidea</taxon>
        <taxon>Arcidae</taxon>
        <taxon>Tegillarca</taxon>
    </lineage>
</organism>
<dbReference type="SUPFAM" id="SSF52949">
    <property type="entry name" value="Macro domain-like"/>
    <property type="match status" value="2"/>
</dbReference>
<name>A0ABQ9FIW4_TEGGR</name>
<feature type="domain" description="Macro" evidence="1">
    <location>
        <begin position="1"/>
        <end position="170"/>
    </location>
</feature>
<comment type="caution">
    <text evidence="2">The sequence shown here is derived from an EMBL/GenBank/DDBJ whole genome shotgun (WGS) entry which is preliminary data.</text>
</comment>
<accession>A0ABQ9FIW4</accession>
<dbReference type="Gene3D" id="3.40.220.10">
    <property type="entry name" value="Leucine Aminopeptidase, subunit E, domain 1"/>
    <property type="match status" value="2"/>
</dbReference>
<reference evidence="2 3" key="1">
    <citation type="submission" date="2022-12" db="EMBL/GenBank/DDBJ databases">
        <title>Chromosome-level genome of Tegillarca granosa.</title>
        <authorList>
            <person name="Kim J."/>
        </authorList>
    </citation>
    <scope>NUCLEOTIDE SEQUENCE [LARGE SCALE GENOMIC DNA]</scope>
    <source>
        <strain evidence="2">Teg-2019</strain>
        <tissue evidence="2">Adductor muscle</tissue>
    </source>
</reference>
<dbReference type="Proteomes" id="UP001217089">
    <property type="component" value="Unassembled WGS sequence"/>
</dbReference>
<dbReference type="PANTHER" id="PTHR11106">
    <property type="entry name" value="GANGLIOSIDE INDUCED DIFFERENTIATION ASSOCIATED PROTEIN 2-RELATED"/>
    <property type="match status" value="1"/>
</dbReference>
<dbReference type="InterPro" id="IPR043472">
    <property type="entry name" value="Macro_dom-like"/>
</dbReference>
<proteinExistence type="predicted"/>
<dbReference type="PROSITE" id="PS51154">
    <property type="entry name" value="MACRO"/>
    <property type="match status" value="2"/>
</dbReference>
<dbReference type="CDD" id="cd02907">
    <property type="entry name" value="Macro_Af1521_BAL-like"/>
    <property type="match status" value="1"/>
</dbReference>
<gene>
    <name evidence="2" type="ORF">KUTeg_005146</name>
</gene>
<evidence type="ECO:0000313" key="2">
    <source>
        <dbReference type="EMBL" id="KAJ8317242.1"/>
    </source>
</evidence>
<keyword evidence="3" id="KW-1185">Reference proteome</keyword>
<feature type="domain" description="Macro" evidence="1">
    <location>
        <begin position="224"/>
        <end position="410"/>
    </location>
</feature>
<evidence type="ECO:0000259" key="1">
    <source>
        <dbReference type="PROSITE" id="PS51154"/>
    </source>
</evidence>
<dbReference type="Pfam" id="PF01661">
    <property type="entry name" value="Macro"/>
    <property type="match status" value="2"/>
</dbReference>
<sequence length="424" mass="47074">MNLQVECIVNAANCKLDHGGGVAYAISRASGGIIEKESKGLIRKYGELEVGKACYTRAGKLKYKYVIHTVGPRWSDYKTKQESERQRCATDLERAIQSAFNTADQLRMSSIGIPPVSAGTYGVPKEICANSYASAVISKMTTKSTLKEVHFIDKDFEMVQLITDVFREFFTEHSPVCINNFQSLAGERQIFSKLSNEFQTLPSQQERHPQQFYPVHREDHSSGTFIHEFQLSTKLKLCVYTKAFETVNVQALVCGQDIYFENKGAVAEGIRKAAGMLYDIYLAEARKQKETFNIGEVVCLQEGIKYVLHVVAPKWKTKGGNKQTFLTGISKCYANVLMQAVELGINTIAVPLLGAGSKGSPTKAIAENLLKEILSLVHKVGTSCSINEIHVVNKNPDTTKVVVTLFDKHVSSEWKRLTAEEAQA</sequence>